<protein>
    <submittedName>
        <fullName evidence="1">Uncharacterized protein</fullName>
    </submittedName>
</protein>
<dbReference type="Proteomes" id="UP000198598">
    <property type="component" value="Unassembled WGS sequence"/>
</dbReference>
<gene>
    <name evidence="1" type="ORF">SAMN05216167_12519</name>
</gene>
<proteinExistence type="predicted"/>
<sequence>MSRNRKVYVKRQLSLTEVVLATLYFSEKVRLNCLYYRMANITVTLLVRQASKANGLHGLALLTYQLYRTK</sequence>
<name>A0A1I2FB53_9BACT</name>
<evidence type="ECO:0000313" key="2">
    <source>
        <dbReference type="Proteomes" id="UP000198598"/>
    </source>
</evidence>
<reference evidence="1 2" key="1">
    <citation type="submission" date="2016-10" db="EMBL/GenBank/DDBJ databases">
        <authorList>
            <person name="de Groot N.N."/>
        </authorList>
    </citation>
    <scope>NUCLEOTIDE SEQUENCE [LARGE SCALE GENOMIC DNA]</scope>
    <source>
        <strain evidence="1 2">DSM 26130</strain>
    </source>
</reference>
<organism evidence="1 2">
    <name type="scientific">Spirosoma endophyticum</name>
    <dbReference type="NCBI Taxonomy" id="662367"/>
    <lineage>
        <taxon>Bacteria</taxon>
        <taxon>Pseudomonadati</taxon>
        <taxon>Bacteroidota</taxon>
        <taxon>Cytophagia</taxon>
        <taxon>Cytophagales</taxon>
        <taxon>Cytophagaceae</taxon>
        <taxon>Spirosoma</taxon>
    </lineage>
</organism>
<dbReference type="EMBL" id="FOLQ01000025">
    <property type="protein sequence ID" value="SFF02253.1"/>
    <property type="molecule type" value="Genomic_DNA"/>
</dbReference>
<evidence type="ECO:0000313" key="1">
    <source>
        <dbReference type="EMBL" id="SFF02253.1"/>
    </source>
</evidence>
<keyword evidence="2" id="KW-1185">Reference proteome</keyword>
<accession>A0A1I2FB53</accession>
<dbReference type="AlphaFoldDB" id="A0A1I2FB53"/>